<gene>
    <name evidence="4" type="ORF">E3P99_03253</name>
</gene>
<name>A0A4T0FIV9_9BASI</name>
<dbReference type="InterPro" id="IPR051052">
    <property type="entry name" value="Diverse_substrate_MTase"/>
</dbReference>
<feature type="domain" description="Methyltransferase" evidence="3">
    <location>
        <begin position="47"/>
        <end position="144"/>
    </location>
</feature>
<dbReference type="PANTHER" id="PTHR44942:SF4">
    <property type="entry name" value="METHYLTRANSFERASE TYPE 11 DOMAIN-CONTAINING PROTEIN"/>
    <property type="match status" value="1"/>
</dbReference>
<evidence type="ECO:0000256" key="2">
    <source>
        <dbReference type="ARBA" id="ARBA00022679"/>
    </source>
</evidence>
<dbReference type="InterPro" id="IPR029063">
    <property type="entry name" value="SAM-dependent_MTases_sf"/>
</dbReference>
<dbReference type="Gene3D" id="3.40.50.150">
    <property type="entry name" value="Vaccinia Virus protein VP39"/>
    <property type="match status" value="1"/>
</dbReference>
<dbReference type="OrthoDB" id="10027013at2759"/>
<evidence type="ECO:0000313" key="5">
    <source>
        <dbReference type="Proteomes" id="UP000310189"/>
    </source>
</evidence>
<proteinExistence type="predicted"/>
<evidence type="ECO:0000256" key="1">
    <source>
        <dbReference type="ARBA" id="ARBA00022603"/>
    </source>
</evidence>
<dbReference type="PANTHER" id="PTHR44942">
    <property type="entry name" value="METHYLTRANSF_11 DOMAIN-CONTAINING PROTEIN"/>
    <property type="match status" value="1"/>
</dbReference>
<dbReference type="EMBL" id="SPNW01000059">
    <property type="protein sequence ID" value="TIA87294.1"/>
    <property type="molecule type" value="Genomic_DNA"/>
</dbReference>
<dbReference type="Pfam" id="PF13649">
    <property type="entry name" value="Methyltransf_25"/>
    <property type="match status" value="1"/>
</dbReference>
<reference evidence="4 5" key="1">
    <citation type="submission" date="2019-03" db="EMBL/GenBank/DDBJ databases">
        <title>Sequencing 23 genomes of Wallemia ichthyophaga.</title>
        <authorList>
            <person name="Gostincar C."/>
        </authorList>
    </citation>
    <scope>NUCLEOTIDE SEQUENCE [LARGE SCALE GENOMIC DNA]</scope>
    <source>
        <strain evidence="4 5">EXF-5753</strain>
    </source>
</reference>
<dbReference type="AlphaFoldDB" id="A0A4T0FIV9"/>
<keyword evidence="5" id="KW-1185">Reference proteome</keyword>
<protein>
    <recommendedName>
        <fullName evidence="3">Methyltransferase domain-containing protein</fullName>
    </recommendedName>
</protein>
<evidence type="ECO:0000259" key="3">
    <source>
        <dbReference type="Pfam" id="PF13649"/>
    </source>
</evidence>
<dbReference type="SUPFAM" id="SSF53335">
    <property type="entry name" value="S-adenosyl-L-methionine-dependent methyltransferases"/>
    <property type="match status" value="1"/>
</dbReference>
<dbReference type="InterPro" id="IPR041698">
    <property type="entry name" value="Methyltransf_25"/>
</dbReference>
<comment type="caution">
    <text evidence="4">The sequence shown here is derived from an EMBL/GenBank/DDBJ whole genome shotgun (WGS) entry which is preliminary data.</text>
</comment>
<keyword evidence="1" id="KW-0489">Methyltransferase</keyword>
<evidence type="ECO:0000313" key="4">
    <source>
        <dbReference type="EMBL" id="TIA87294.1"/>
    </source>
</evidence>
<dbReference type="CDD" id="cd02440">
    <property type="entry name" value="AdoMet_MTases"/>
    <property type="match status" value="1"/>
</dbReference>
<dbReference type="GO" id="GO:0008168">
    <property type="term" value="F:methyltransferase activity"/>
    <property type="evidence" value="ECO:0007669"/>
    <property type="project" value="UniProtKB-KW"/>
</dbReference>
<sequence length="276" mass="30731">MSQFASKAFSSSGYAAARPRYTAHLLKEIIAYHRGSDGSEKSIDMAVDLGCGPGTITNFLGQHSSRVLALDPSANMIQEAQRQLEGVRNVEIKQGSADALPHALQEPADLICAAQAAHWFHSPPNNKSDCELWKSLGRALKSGGSLVYLAYGDIEILNHPHLSAFTRVKDTLNPYWQQPGRRFLVNLLRDVEFPEWGVNQQRVFYDSSTEYRLRNTTSIAAFADYIATWSSYSKYCESHPSNTLIDDLKMDVMEEIGGDHPLEVAFPVTLFMCQKA</sequence>
<accession>A0A4T0FIV9</accession>
<organism evidence="4 5">
    <name type="scientific">Wallemia hederae</name>
    <dbReference type="NCBI Taxonomy" id="1540922"/>
    <lineage>
        <taxon>Eukaryota</taxon>
        <taxon>Fungi</taxon>
        <taxon>Dikarya</taxon>
        <taxon>Basidiomycota</taxon>
        <taxon>Wallemiomycotina</taxon>
        <taxon>Wallemiomycetes</taxon>
        <taxon>Wallemiales</taxon>
        <taxon>Wallemiaceae</taxon>
        <taxon>Wallemia</taxon>
    </lineage>
</organism>
<dbReference type="Proteomes" id="UP000310189">
    <property type="component" value="Unassembled WGS sequence"/>
</dbReference>
<dbReference type="GO" id="GO:0032259">
    <property type="term" value="P:methylation"/>
    <property type="evidence" value="ECO:0007669"/>
    <property type="project" value="UniProtKB-KW"/>
</dbReference>
<keyword evidence="2" id="KW-0808">Transferase</keyword>